<dbReference type="NCBIfam" id="TIGR04056">
    <property type="entry name" value="OMP_RagA_SusC"/>
    <property type="match status" value="1"/>
</dbReference>
<evidence type="ECO:0000256" key="2">
    <source>
        <dbReference type="ARBA" id="ARBA00022448"/>
    </source>
</evidence>
<dbReference type="Pfam" id="PF13715">
    <property type="entry name" value="CarbopepD_reg_2"/>
    <property type="match status" value="1"/>
</dbReference>
<dbReference type="InterPro" id="IPR023997">
    <property type="entry name" value="TonB-dep_OMP_SusC/RagA_CS"/>
</dbReference>
<protein>
    <submittedName>
        <fullName evidence="9">SusC/RagA family TonB-linked outer membrane protein</fullName>
    </submittedName>
</protein>
<dbReference type="EMBL" id="BMIK01000001">
    <property type="protein sequence ID" value="GGC12565.1"/>
    <property type="molecule type" value="Genomic_DNA"/>
</dbReference>
<dbReference type="Pfam" id="PF07715">
    <property type="entry name" value="Plug"/>
    <property type="match status" value="1"/>
</dbReference>
<keyword evidence="5 7" id="KW-0472">Membrane</keyword>
<gene>
    <name evidence="9" type="ORF">GCM10011386_00260</name>
</gene>
<comment type="similarity">
    <text evidence="7">Belongs to the TonB-dependent receptor family.</text>
</comment>
<dbReference type="InterPro" id="IPR037066">
    <property type="entry name" value="Plug_dom_sf"/>
</dbReference>
<dbReference type="InterPro" id="IPR008969">
    <property type="entry name" value="CarboxyPept-like_regulatory"/>
</dbReference>
<keyword evidence="2 7" id="KW-0813">Transport</keyword>
<dbReference type="NCBIfam" id="TIGR04057">
    <property type="entry name" value="SusC_RagA_signa"/>
    <property type="match status" value="1"/>
</dbReference>
<keyword evidence="4 7" id="KW-0812">Transmembrane</keyword>
<evidence type="ECO:0000256" key="6">
    <source>
        <dbReference type="ARBA" id="ARBA00023237"/>
    </source>
</evidence>
<evidence type="ECO:0000256" key="5">
    <source>
        <dbReference type="ARBA" id="ARBA00023136"/>
    </source>
</evidence>
<evidence type="ECO:0000256" key="4">
    <source>
        <dbReference type="ARBA" id="ARBA00022692"/>
    </source>
</evidence>
<evidence type="ECO:0000256" key="3">
    <source>
        <dbReference type="ARBA" id="ARBA00022452"/>
    </source>
</evidence>
<evidence type="ECO:0000256" key="7">
    <source>
        <dbReference type="PROSITE-ProRule" id="PRU01360"/>
    </source>
</evidence>
<dbReference type="Gene3D" id="2.60.40.1120">
    <property type="entry name" value="Carboxypeptidase-like, regulatory domain"/>
    <property type="match status" value="1"/>
</dbReference>
<accession>A0ABQ1L1V0</accession>
<name>A0ABQ1L1V0_9SPHI</name>
<dbReference type="InterPro" id="IPR012910">
    <property type="entry name" value="Plug_dom"/>
</dbReference>
<dbReference type="InterPro" id="IPR039426">
    <property type="entry name" value="TonB-dep_rcpt-like"/>
</dbReference>
<comment type="caution">
    <text evidence="9">The sequence shown here is derived from an EMBL/GenBank/DDBJ whole genome shotgun (WGS) entry which is preliminary data.</text>
</comment>
<dbReference type="PROSITE" id="PS52016">
    <property type="entry name" value="TONB_DEPENDENT_REC_3"/>
    <property type="match status" value="1"/>
</dbReference>
<evidence type="ECO:0000259" key="8">
    <source>
        <dbReference type="Pfam" id="PF07715"/>
    </source>
</evidence>
<evidence type="ECO:0000313" key="9">
    <source>
        <dbReference type="EMBL" id="GGC12565.1"/>
    </source>
</evidence>
<dbReference type="SUPFAM" id="SSF56935">
    <property type="entry name" value="Porins"/>
    <property type="match status" value="1"/>
</dbReference>
<dbReference type="InterPro" id="IPR036942">
    <property type="entry name" value="Beta-barrel_TonB_sf"/>
</dbReference>
<reference evidence="10" key="1">
    <citation type="journal article" date="2019" name="Int. J. Syst. Evol. Microbiol.">
        <title>The Global Catalogue of Microorganisms (GCM) 10K type strain sequencing project: providing services to taxonomists for standard genome sequencing and annotation.</title>
        <authorList>
            <consortium name="The Broad Institute Genomics Platform"/>
            <consortium name="The Broad Institute Genome Sequencing Center for Infectious Disease"/>
            <person name="Wu L."/>
            <person name="Ma J."/>
        </authorList>
    </citation>
    <scope>NUCLEOTIDE SEQUENCE [LARGE SCALE GENOMIC DNA]</scope>
    <source>
        <strain evidence="10">CGMCC 1.15342</strain>
    </source>
</reference>
<keyword evidence="3 7" id="KW-1134">Transmembrane beta strand</keyword>
<proteinExistence type="inferred from homology"/>
<dbReference type="Gene3D" id="2.40.170.20">
    <property type="entry name" value="TonB-dependent receptor, beta-barrel domain"/>
    <property type="match status" value="1"/>
</dbReference>
<keyword evidence="10" id="KW-1185">Reference proteome</keyword>
<keyword evidence="6 7" id="KW-0998">Cell outer membrane</keyword>
<evidence type="ECO:0000256" key="1">
    <source>
        <dbReference type="ARBA" id="ARBA00004571"/>
    </source>
</evidence>
<dbReference type="Gene3D" id="2.170.130.10">
    <property type="entry name" value="TonB-dependent receptor, plug domain"/>
    <property type="match status" value="1"/>
</dbReference>
<dbReference type="Proteomes" id="UP000597338">
    <property type="component" value="Unassembled WGS sequence"/>
</dbReference>
<organism evidence="9 10">
    <name type="scientific">Parapedobacter defluvii</name>
    <dbReference type="NCBI Taxonomy" id="2045106"/>
    <lineage>
        <taxon>Bacteria</taxon>
        <taxon>Pseudomonadati</taxon>
        <taxon>Bacteroidota</taxon>
        <taxon>Sphingobacteriia</taxon>
        <taxon>Sphingobacteriales</taxon>
        <taxon>Sphingobacteriaceae</taxon>
        <taxon>Parapedobacter</taxon>
    </lineage>
</organism>
<dbReference type="SUPFAM" id="SSF49464">
    <property type="entry name" value="Carboxypeptidase regulatory domain-like"/>
    <property type="match status" value="1"/>
</dbReference>
<dbReference type="InterPro" id="IPR023996">
    <property type="entry name" value="TonB-dep_OMP_SusC/RagA"/>
</dbReference>
<evidence type="ECO:0000313" key="10">
    <source>
        <dbReference type="Proteomes" id="UP000597338"/>
    </source>
</evidence>
<feature type="domain" description="TonB-dependent receptor plug" evidence="8">
    <location>
        <begin position="131"/>
        <end position="236"/>
    </location>
</feature>
<comment type="subcellular location">
    <subcellularLocation>
        <location evidence="1 7">Cell outer membrane</location>
        <topology evidence="1 7">Multi-pass membrane protein</topology>
    </subcellularLocation>
</comment>
<sequence length="1011" mass="110584">MMIVLGIPLWAFGFKGEKGMLSSALTRGAITVSPLNLVVQQTVSGRVIGTDGLPLPGVSISVVGSEAATSTNEAGNYSISVQTGATLRFSMIGYASQDIVVSGATLNVTLEASGQSLDEVVVVGYGTMKRSDLTGAVVTADLEAFKEAPNTNILQSIKGTVPGLQIGQTNQAGAEPSIAVRGRNTINGNTAVLIVLDGIIYNGRIGDVNPADIESVNILKDASSKAIYGAQAANGVMLITTRGGKKGKPTISYSTYLASQTPTSDMRLRNAEEKKQIIRDIYYQNSYLAPDYTQPNPDWDFSDTELVPENVRGIEDGTDYDWWGALTNPGFITDHALTIGGGTEKTSYYLSGGFTKQRGFLMNDNYKRNTARINVSTEISEWLTVGANTFGAFTDYSGIYPNMGAMKLTSPFVTPKDENGEYIIYPTGATNIINPFLDAAADNKDLKTRINGTFYGIVKIPQIPGLEYRLNLGNDFLLENYYYGSPYAANLAGAISKSNQQRFDMTFDNILSYENRFGDHGISATLVAGYRRNQFESTLAEGTNVSNISLSYNSLEQAEIQRTSSDAWKETFLYQMGRINYNYRDTYMLTATLRKDGFSGFSRNNKSALFPSVGASWVLSNEPFVSIPNLEYLKLRGTYGVNGNMTTRYSSLARVTTDDASKYVFGDGSGTAMGQSMGSLANDNLSWEKTKGLNVGIDFSLFSNRIGGNIDYYDTETTDLLWNVVIPEITGFPSISSNVGRLKNRGIEIILSTIPVRTDNLEWNVNLNFARNTNKIMSLLGEDKNNDGKEDDLIGSNLFIGKSIGTVYHYQIDGIWQLDDDVMTGYQPGTYRIVDQNEDGKITADQDRVFLGQTEPAYFFGIQSGLTYKNITFRFFINAIQGGKNGYLGANVPANVASTGNFANLNTFNYDLWSVSNPTGKYATGWTVPQINPTPYYSRSFVRLQDVSLAYQFNSSLINRIGLKNLKLNVSGKNLLTFTKWDGWDPETGQGINSDAYPVMKSLNVGLELSL</sequence>